<keyword evidence="2" id="KW-0812">Transmembrane</keyword>
<protein>
    <recommendedName>
        <fullName evidence="3">SPOR domain-containing protein</fullName>
    </recommendedName>
</protein>
<keyword evidence="2" id="KW-0472">Membrane</keyword>
<feature type="region of interest" description="Disordered" evidence="1">
    <location>
        <begin position="157"/>
        <end position="233"/>
    </location>
</feature>
<reference evidence="4 5" key="1">
    <citation type="submission" date="2023-04" db="EMBL/GenBank/DDBJ databases">
        <title>Marinoamorphus aggregata gen. nov., sp. Nov., isolate from tissue of brittle star Ophioplocus japonicus.</title>
        <authorList>
            <person name="Kawano K."/>
            <person name="Sawayama S."/>
            <person name="Nakagawa S."/>
        </authorList>
    </citation>
    <scope>NUCLEOTIDE SEQUENCE [LARGE SCALE GENOMIC DNA]</scope>
    <source>
        <strain evidence="4 5">NKW23</strain>
    </source>
</reference>
<dbReference type="Pfam" id="PF05036">
    <property type="entry name" value="SPOR"/>
    <property type="match status" value="1"/>
</dbReference>
<accession>A0ABQ6LR64</accession>
<organism evidence="4 5">
    <name type="scientific">Paralimibaculum aggregatum</name>
    <dbReference type="NCBI Taxonomy" id="3036245"/>
    <lineage>
        <taxon>Bacteria</taxon>
        <taxon>Pseudomonadati</taxon>
        <taxon>Pseudomonadota</taxon>
        <taxon>Alphaproteobacteria</taxon>
        <taxon>Rhodobacterales</taxon>
        <taxon>Paracoccaceae</taxon>
        <taxon>Paralimibaculum</taxon>
    </lineage>
</organism>
<dbReference type="InterPro" id="IPR036680">
    <property type="entry name" value="SPOR-like_sf"/>
</dbReference>
<dbReference type="PROSITE" id="PS51724">
    <property type="entry name" value="SPOR"/>
    <property type="match status" value="1"/>
</dbReference>
<keyword evidence="2" id="KW-1133">Transmembrane helix</keyword>
<dbReference type="InterPro" id="IPR007730">
    <property type="entry name" value="SPOR-like_dom"/>
</dbReference>
<dbReference type="EMBL" id="BSYI01000023">
    <property type="protein sequence ID" value="GMG83714.1"/>
    <property type="molecule type" value="Genomic_DNA"/>
</dbReference>
<feature type="compositionally biased region" description="Basic and acidic residues" evidence="1">
    <location>
        <begin position="176"/>
        <end position="187"/>
    </location>
</feature>
<evidence type="ECO:0000256" key="2">
    <source>
        <dbReference type="SAM" id="Phobius"/>
    </source>
</evidence>
<keyword evidence="5" id="KW-1185">Reference proteome</keyword>
<evidence type="ECO:0000313" key="4">
    <source>
        <dbReference type="EMBL" id="GMG83714.1"/>
    </source>
</evidence>
<evidence type="ECO:0000259" key="3">
    <source>
        <dbReference type="PROSITE" id="PS51724"/>
    </source>
</evidence>
<feature type="transmembrane region" description="Helical" evidence="2">
    <location>
        <begin position="28"/>
        <end position="49"/>
    </location>
</feature>
<gene>
    <name evidence="4" type="ORF">LNKW23_29270</name>
</gene>
<feature type="region of interest" description="Disordered" evidence="1">
    <location>
        <begin position="93"/>
        <end position="115"/>
    </location>
</feature>
<feature type="domain" description="SPOR" evidence="3">
    <location>
        <begin position="255"/>
        <end position="340"/>
    </location>
</feature>
<dbReference type="Gene3D" id="3.30.70.1070">
    <property type="entry name" value="Sporulation related repeat"/>
    <property type="match status" value="1"/>
</dbReference>
<dbReference type="Proteomes" id="UP001239909">
    <property type="component" value="Unassembled WGS sequence"/>
</dbReference>
<comment type="caution">
    <text evidence="4">The sequence shown here is derived from an EMBL/GenBank/DDBJ whole genome shotgun (WGS) entry which is preliminary data.</text>
</comment>
<dbReference type="SUPFAM" id="SSF110997">
    <property type="entry name" value="Sporulation related repeat"/>
    <property type="match status" value="1"/>
</dbReference>
<evidence type="ECO:0000313" key="5">
    <source>
        <dbReference type="Proteomes" id="UP001239909"/>
    </source>
</evidence>
<name>A0ABQ6LR64_9RHOB</name>
<sequence length="340" mass="35659">MRDENDEFAGAGFATEAEMVPSRPRRMASMWIGAGLAVAVLGGLGYWLYDLGTRETAEIPVVAAAAGPIKSVPEAEGSKVRHRDIDSFDLAEADTGEDTGSDATTGFAPTPGPLTEEDISLRDLEDILGVPTPSSASASDALGFAPAPAPAPAVPLIAPDGTEAPAPRPGSAGAEIARRSDETESALRSRAVPIPEPAPSARAVPEPAPEPALEDTGAPAPTVSPMARPRPNNLPERVAAAQRQAIEDVASLRDEAARSPFQIQLGAYKSEDEVKSDWRRIASANTDLLNNRALAVQTTRSGGRTWYRLRVGPFASLTEAASICEALRARDQACIPAENR</sequence>
<evidence type="ECO:0000256" key="1">
    <source>
        <dbReference type="SAM" id="MobiDB-lite"/>
    </source>
</evidence>
<proteinExistence type="predicted"/>